<evidence type="ECO:0000256" key="9">
    <source>
        <dbReference type="SAM" id="MobiDB-lite"/>
    </source>
</evidence>
<dbReference type="SUPFAM" id="SSF81321">
    <property type="entry name" value="Family A G protein-coupled receptor-like"/>
    <property type="match status" value="1"/>
</dbReference>
<keyword evidence="2" id="KW-1003">Cell membrane</keyword>
<dbReference type="Gene3D" id="1.20.1070.10">
    <property type="entry name" value="Rhodopsin 7-helix transmembrane proteins"/>
    <property type="match status" value="1"/>
</dbReference>
<evidence type="ECO:0000256" key="7">
    <source>
        <dbReference type="ARBA" id="ARBA00023170"/>
    </source>
</evidence>
<dbReference type="PANTHER" id="PTHR24230:SF136">
    <property type="entry name" value="G-PROTEIN COUPLED RECEPTORS FAMILY 1 PROFILE DOMAIN-CONTAINING PROTEIN"/>
    <property type="match status" value="1"/>
</dbReference>
<dbReference type="GO" id="GO:0008528">
    <property type="term" value="F:G protein-coupled peptide receptor activity"/>
    <property type="evidence" value="ECO:0007669"/>
    <property type="project" value="TreeGrafter"/>
</dbReference>
<keyword evidence="4 10" id="KW-1133">Transmembrane helix</keyword>
<feature type="transmembrane region" description="Helical" evidence="10">
    <location>
        <begin position="400"/>
        <end position="423"/>
    </location>
</feature>
<organism evidence="12 13">
    <name type="scientific">Globodera rostochiensis</name>
    <name type="common">Golden nematode worm</name>
    <name type="synonym">Heterodera rostochiensis</name>
    <dbReference type="NCBI Taxonomy" id="31243"/>
    <lineage>
        <taxon>Eukaryota</taxon>
        <taxon>Metazoa</taxon>
        <taxon>Ecdysozoa</taxon>
        <taxon>Nematoda</taxon>
        <taxon>Chromadorea</taxon>
        <taxon>Rhabditida</taxon>
        <taxon>Tylenchina</taxon>
        <taxon>Tylenchomorpha</taxon>
        <taxon>Tylenchoidea</taxon>
        <taxon>Heteroderidae</taxon>
        <taxon>Heteroderinae</taxon>
        <taxon>Globodera</taxon>
    </lineage>
</organism>
<evidence type="ECO:0000256" key="1">
    <source>
        <dbReference type="ARBA" id="ARBA00004651"/>
    </source>
</evidence>
<feature type="region of interest" description="Disordered" evidence="9">
    <location>
        <begin position="328"/>
        <end position="377"/>
    </location>
</feature>
<accession>A0A914HHG1</accession>
<proteinExistence type="predicted"/>
<dbReference type="Proteomes" id="UP000887572">
    <property type="component" value="Unplaced"/>
</dbReference>
<dbReference type="InterPro" id="IPR017452">
    <property type="entry name" value="GPCR_Rhodpsn_7TM"/>
</dbReference>
<dbReference type="PROSITE" id="PS50262">
    <property type="entry name" value="G_PROTEIN_RECEP_F1_2"/>
    <property type="match status" value="1"/>
</dbReference>
<feature type="compositionally biased region" description="Basic and acidic residues" evidence="9">
    <location>
        <begin position="330"/>
        <end position="350"/>
    </location>
</feature>
<feature type="transmembrane region" description="Helical" evidence="10">
    <location>
        <begin position="282"/>
        <end position="307"/>
    </location>
</feature>
<comment type="subcellular location">
    <subcellularLocation>
        <location evidence="1">Cell membrane</location>
        <topology evidence="1">Multi-pass membrane protein</topology>
    </subcellularLocation>
</comment>
<keyword evidence="6 10" id="KW-0472">Membrane</keyword>
<dbReference type="PANTHER" id="PTHR24230">
    <property type="entry name" value="G-PROTEIN COUPLED RECEPTOR"/>
    <property type="match status" value="1"/>
</dbReference>
<evidence type="ECO:0000313" key="12">
    <source>
        <dbReference type="Proteomes" id="UP000887572"/>
    </source>
</evidence>
<feature type="transmembrane region" description="Helical" evidence="10">
    <location>
        <begin position="435"/>
        <end position="458"/>
    </location>
</feature>
<feature type="transmembrane region" description="Helical" evidence="10">
    <location>
        <begin position="115"/>
        <end position="140"/>
    </location>
</feature>
<evidence type="ECO:0000256" key="10">
    <source>
        <dbReference type="SAM" id="Phobius"/>
    </source>
</evidence>
<keyword evidence="12" id="KW-1185">Reference proteome</keyword>
<evidence type="ECO:0000256" key="2">
    <source>
        <dbReference type="ARBA" id="ARBA00022475"/>
    </source>
</evidence>
<feature type="transmembrane region" description="Helical" evidence="10">
    <location>
        <begin position="199"/>
        <end position="221"/>
    </location>
</feature>
<evidence type="ECO:0000256" key="5">
    <source>
        <dbReference type="ARBA" id="ARBA00023040"/>
    </source>
</evidence>
<evidence type="ECO:0000313" key="13">
    <source>
        <dbReference type="WBParaSite" id="Gr19_v10_g17390.t1"/>
    </source>
</evidence>
<protein>
    <submittedName>
        <fullName evidence="13">G-protein coupled receptors family 1 profile domain-containing protein</fullName>
    </submittedName>
</protein>
<feature type="domain" description="G-protein coupled receptors family 1 profile" evidence="11">
    <location>
        <begin position="85"/>
        <end position="455"/>
    </location>
</feature>
<evidence type="ECO:0000256" key="8">
    <source>
        <dbReference type="ARBA" id="ARBA00023224"/>
    </source>
</evidence>
<evidence type="ECO:0000256" key="4">
    <source>
        <dbReference type="ARBA" id="ARBA00022989"/>
    </source>
</evidence>
<keyword evidence="8" id="KW-0807">Transducer</keyword>
<sequence length="464" mass="52638">MRVPAVTDDTFGHVPQAIPIGRGAGQQKLGKRLFCHNFWHLTMHNFSMASSPQTPAVEIPQIQRSAAELVEILIYSLCLLVGGPLNLFSFRKLLTAQLSRSSARATFSSSQQITLLKFHLNIADLVTMFIYTLSQIIWMISYQWHSGDFLCRLCKFFHTFSFYLNSFVVACFAIDRFLGTRNLNNPSGTLVAHRRVKRMLAVAWGLATFLSIPQCFIFRVFEPSELPNFRQCTPIWTILGYELDIKLGLMRGDWQDEAKNERRRELIEQFEEVLKWERAYNLAHLLFVFWIPSLIIAVSYTSILATLNSFSVVPPSIRLSGASFRHRRSANNDKNKKMTENPECESKGEGPDDGWTIGGREGKEAEKKRRKSNSGMERRVGALAAQTIAKARQNAKRQAALILAAYLTFWSPYNLLAIINAFAPKEGSVRDIFSITLPFLNSLIVVNPIVNPLIYGVFEFGRKS</sequence>
<evidence type="ECO:0000259" key="11">
    <source>
        <dbReference type="PROSITE" id="PS50262"/>
    </source>
</evidence>
<dbReference type="GO" id="GO:0005886">
    <property type="term" value="C:plasma membrane"/>
    <property type="evidence" value="ECO:0007669"/>
    <property type="project" value="UniProtKB-SubCell"/>
</dbReference>
<dbReference type="PRINTS" id="PR00237">
    <property type="entry name" value="GPCRRHODOPSN"/>
</dbReference>
<name>A0A914HHG1_GLORO</name>
<feature type="transmembrane region" description="Helical" evidence="10">
    <location>
        <begin position="160"/>
        <end position="178"/>
    </location>
</feature>
<evidence type="ECO:0000256" key="3">
    <source>
        <dbReference type="ARBA" id="ARBA00022692"/>
    </source>
</evidence>
<dbReference type="Pfam" id="PF00001">
    <property type="entry name" value="7tm_1"/>
    <property type="match status" value="2"/>
</dbReference>
<dbReference type="InterPro" id="IPR000276">
    <property type="entry name" value="GPCR_Rhodpsn"/>
</dbReference>
<keyword evidence="3 10" id="KW-0812">Transmembrane</keyword>
<keyword evidence="5" id="KW-0297">G-protein coupled receptor</keyword>
<dbReference type="WBParaSite" id="Gr19_v10_g17390.t1">
    <property type="protein sequence ID" value="Gr19_v10_g17390.t1"/>
    <property type="gene ID" value="Gr19_v10_g17390"/>
</dbReference>
<dbReference type="AlphaFoldDB" id="A0A914HHG1"/>
<reference evidence="13" key="1">
    <citation type="submission" date="2022-11" db="UniProtKB">
        <authorList>
            <consortium name="WormBaseParasite"/>
        </authorList>
    </citation>
    <scope>IDENTIFICATION</scope>
</reference>
<keyword evidence="7" id="KW-0675">Receptor</keyword>
<dbReference type="GO" id="GO:0007218">
    <property type="term" value="P:neuropeptide signaling pathway"/>
    <property type="evidence" value="ECO:0007669"/>
    <property type="project" value="TreeGrafter"/>
</dbReference>
<evidence type="ECO:0000256" key="6">
    <source>
        <dbReference type="ARBA" id="ARBA00023136"/>
    </source>
</evidence>